<comment type="caution">
    <text evidence="1">The sequence shown here is derived from an EMBL/GenBank/DDBJ whole genome shotgun (WGS) entry which is preliminary data.</text>
</comment>
<keyword evidence="2" id="KW-1185">Reference proteome</keyword>
<dbReference type="EMBL" id="JAWDEY010000031">
    <property type="protein sequence ID" value="KAK6588695.1"/>
    <property type="molecule type" value="Genomic_DNA"/>
</dbReference>
<gene>
    <name evidence="1" type="ORF">RS030_3385</name>
</gene>
<dbReference type="Proteomes" id="UP001311799">
    <property type="component" value="Unassembled WGS sequence"/>
</dbReference>
<name>A0AAV9XYV3_9CRYT</name>
<accession>A0AAV9XYV3</accession>
<organism evidence="1 2">
    <name type="scientific">Cryptosporidium xiaoi</name>
    <dbReference type="NCBI Taxonomy" id="659607"/>
    <lineage>
        <taxon>Eukaryota</taxon>
        <taxon>Sar</taxon>
        <taxon>Alveolata</taxon>
        <taxon>Apicomplexa</taxon>
        <taxon>Conoidasida</taxon>
        <taxon>Coccidia</taxon>
        <taxon>Eucoccidiorida</taxon>
        <taxon>Eimeriorina</taxon>
        <taxon>Cryptosporidiidae</taxon>
        <taxon>Cryptosporidium</taxon>
    </lineage>
</organism>
<evidence type="ECO:0000313" key="1">
    <source>
        <dbReference type="EMBL" id="KAK6588695.1"/>
    </source>
</evidence>
<proteinExistence type="predicted"/>
<dbReference type="AlphaFoldDB" id="A0AAV9XYV3"/>
<reference evidence="1 2" key="1">
    <citation type="submission" date="2023-10" db="EMBL/GenBank/DDBJ databases">
        <title>Comparative genomics analysis reveals potential genetic determinants of host preference in Cryptosporidium xiaoi.</title>
        <authorList>
            <person name="Xiao L."/>
            <person name="Li J."/>
        </authorList>
    </citation>
    <scope>NUCLEOTIDE SEQUENCE [LARGE SCALE GENOMIC DNA]</scope>
    <source>
        <strain evidence="1 2">52996</strain>
    </source>
</reference>
<protein>
    <submittedName>
        <fullName evidence="1">Uncharacterized protein</fullName>
    </submittedName>
</protein>
<evidence type="ECO:0000313" key="2">
    <source>
        <dbReference type="Proteomes" id="UP001311799"/>
    </source>
</evidence>
<sequence>MSGKEHCRKTVRDCINKMTENMNRIIEHSQISTLEGTAYDSFLSSFSMKIQINKIIQCCQSIQQVVAEITLNDILNDPKLKYDAVQSYKNDYILKKLKIDNYKI</sequence>